<dbReference type="AlphaFoldDB" id="A0AAE4YCN5"/>
<proteinExistence type="inferred from homology"/>
<keyword evidence="6 7" id="KW-0472">Membrane</keyword>
<feature type="domain" description="Type II secretion system protein GspF" evidence="8">
    <location>
        <begin position="71"/>
        <end position="193"/>
    </location>
</feature>
<evidence type="ECO:0000256" key="2">
    <source>
        <dbReference type="ARBA" id="ARBA00005745"/>
    </source>
</evidence>
<keyword evidence="5 7" id="KW-1133">Transmembrane helix</keyword>
<reference evidence="9" key="1">
    <citation type="submission" date="2020-01" db="EMBL/GenBank/DDBJ databases">
        <authorList>
            <person name="Chen W.-M."/>
        </authorList>
    </citation>
    <scope>NUCLEOTIDE SEQUENCE</scope>
    <source>
        <strain evidence="9">CYK-10</strain>
    </source>
</reference>
<name>A0AAE4YCN5_9RHOB</name>
<gene>
    <name evidence="9" type="ORF">GV832_21045</name>
</gene>
<evidence type="ECO:0000259" key="8">
    <source>
        <dbReference type="Pfam" id="PF00482"/>
    </source>
</evidence>
<comment type="similarity">
    <text evidence="2">Belongs to the GSP F family.</text>
</comment>
<evidence type="ECO:0000313" key="10">
    <source>
        <dbReference type="Proteomes" id="UP001193501"/>
    </source>
</evidence>
<keyword evidence="10" id="KW-1185">Reference proteome</keyword>
<organism evidence="9 10">
    <name type="scientific">Stagnihabitans tardus</name>
    <dbReference type="NCBI Taxonomy" id="2699202"/>
    <lineage>
        <taxon>Bacteria</taxon>
        <taxon>Pseudomonadati</taxon>
        <taxon>Pseudomonadota</taxon>
        <taxon>Alphaproteobacteria</taxon>
        <taxon>Rhodobacterales</taxon>
        <taxon>Paracoccaceae</taxon>
        <taxon>Stagnihabitans</taxon>
    </lineage>
</organism>
<keyword evidence="3" id="KW-1003">Cell membrane</keyword>
<comment type="subcellular location">
    <subcellularLocation>
        <location evidence="1">Cell membrane</location>
        <topology evidence="1">Multi-pass membrane protein</topology>
    </subcellularLocation>
</comment>
<dbReference type="PANTHER" id="PTHR30012">
    <property type="entry name" value="GENERAL SECRETION PATHWAY PROTEIN"/>
    <property type="match status" value="1"/>
</dbReference>
<dbReference type="PRINTS" id="PR00812">
    <property type="entry name" value="BCTERIALGSPF"/>
</dbReference>
<evidence type="ECO:0000256" key="7">
    <source>
        <dbReference type="SAM" id="Phobius"/>
    </source>
</evidence>
<dbReference type="Proteomes" id="UP001193501">
    <property type="component" value="Unassembled WGS sequence"/>
</dbReference>
<comment type="caution">
    <text evidence="9">The sequence shown here is derived from an EMBL/GenBank/DDBJ whole genome shotgun (WGS) entry which is preliminary data.</text>
</comment>
<evidence type="ECO:0000256" key="6">
    <source>
        <dbReference type="ARBA" id="ARBA00023136"/>
    </source>
</evidence>
<dbReference type="InterPro" id="IPR018076">
    <property type="entry name" value="T2SS_GspF_dom"/>
</dbReference>
<feature type="transmembrane region" description="Helical" evidence="7">
    <location>
        <begin position="373"/>
        <end position="396"/>
    </location>
</feature>
<dbReference type="EMBL" id="JAABNR010000049">
    <property type="protein sequence ID" value="NBZ90073.1"/>
    <property type="molecule type" value="Genomic_DNA"/>
</dbReference>
<feature type="domain" description="Type II secretion system protein GspF" evidence="8">
    <location>
        <begin position="271"/>
        <end position="390"/>
    </location>
</feature>
<feature type="transmembrane region" description="Helical" evidence="7">
    <location>
        <begin position="212"/>
        <end position="241"/>
    </location>
</feature>
<evidence type="ECO:0000256" key="1">
    <source>
        <dbReference type="ARBA" id="ARBA00004651"/>
    </source>
</evidence>
<dbReference type="InterPro" id="IPR042094">
    <property type="entry name" value="T2SS_GspF_sf"/>
</dbReference>
<dbReference type="Pfam" id="PF00482">
    <property type="entry name" value="T2SSF"/>
    <property type="match status" value="2"/>
</dbReference>
<keyword evidence="4 7" id="KW-0812">Transmembrane</keyword>
<dbReference type="Gene3D" id="1.20.81.30">
    <property type="entry name" value="Type II secretion system (T2SS), domain F"/>
    <property type="match status" value="2"/>
</dbReference>
<sequence length="401" mass="43054">MSRFRYEAVSTSGTREAGELEAASEGVAWTTLRSSGLTILSLEELGGTTSSPFRLGLSKGRLPVSAQADLAELLAVLVRAQVSPRDMVRIVSVSSRRPEVRGDFDRIGRLTNEGQGFSAAFAQVAWRYDPLFSSLINVSETVGRTPEVFGELSVALRRSEKLRADFSNAMIYPAILAIASVLILSLISFFLVPRLEPLFASTGRPMPLALSAFALFGDLISIFLITSPLWLVGIAILGYMLRTRPELAPSVIVRLPILGSLARTSHVMRMTRALSLLLSAGISLPSALEDVAVSFPGGPYPQSFLKAAEQLKQGLPAAKAFREDAKLPAAFVEIFDLGEQTNTLPAMTRTVAELLDQEVERETKRMAAAITPLMTLGLGLLVGGVAYSVMSAVLSINDLAG</sequence>
<feature type="transmembrane region" description="Helical" evidence="7">
    <location>
        <begin position="171"/>
        <end position="192"/>
    </location>
</feature>
<dbReference type="PANTHER" id="PTHR30012:SF0">
    <property type="entry name" value="TYPE II SECRETION SYSTEM PROTEIN F-RELATED"/>
    <property type="match status" value="1"/>
</dbReference>
<accession>A0AAE4YCN5</accession>
<evidence type="ECO:0000256" key="4">
    <source>
        <dbReference type="ARBA" id="ARBA00022692"/>
    </source>
</evidence>
<dbReference type="GO" id="GO:0005886">
    <property type="term" value="C:plasma membrane"/>
    <property type="evidence" value="ECO:0007669"/>
    <property type="project" value="UniProtKB-SubCell"/>
</dbReference>
<protein>
    <recommendedName>
        <fullName evidence="8">Type II secretion system protein GspF domain-containing protein</fullName>
    </recommendedName>
</protein>
<evidence type="ECO:0000313" key="9">
    <source>
        <dbReference type="EMBL" id="NBZ90073.1"/>
    </source>
</evidence>
<dbReference type="RefSeq" id="WP_168776853.1">
    <property type="nucleotide sequence ID" value="NZ_JAABNR010000049.1"/>
</dbReference>
<evidence type="ECO:0000256" key="3">
    <source>
        <dbReference type="ARBA" id="ARBA00022475"/>
    </source>
</evidence>
<evidence type="ECO:0000256" key="5">
    <source>
        <dbReference type="ARBA" id="ARBA00022989"/>
    </source>
</evidence>
<dbReference type="InterPro" id="IPR003004">
    <property type="entry name" value="GspF/PilC"/>
</dbReference>